<name>A0A1N7FSJ9_9GAMM</name>
<dbReference type="EMBL" id="FTNU01000016">
    <property type="protein sequence ID" value="SIS03247.1"/>
    <property type="molecule type" value="Genomic_DNA"/>
</dbReference>
<dbReference type="AlphaFoldDB" id="A0A1N7FSJ9"/>
<dbReference type="STRING" id="34061.B0189_00015"/>
<protein>
    <submittedName>
        <fullName evidence="1">Uncharacterized protein</fullName>
    </submittedName>
</protein>
<evidence type="ECO:0000313" key="1">
    <source>
        <dbReference type="EMBL" id="SIS03247.1"/>
    </source>
</evidence>
<keyword evidence="2" id="KW-1185">Reference proteome</keyword>
<evidence type="ECO:0000313" key="2">
    <source>
        <dbReference type="Proteomes" id="UP000187495"/>
    </source>
</evidence>
<organism evidence="1 2">
    <name type="scientific">Moraxella cuniculi DSM 21768</name>
    <dbReference type="NCBI Taxonomy" id="1122245"/>
    <lineage>
        <taxon>Bacteria</taxon>
        <taxon>Pseudomonadati</taxon>
        <taxon>Pseudomonadota</taxon>
        <taxon>Gammaproteobacteria</taxon>
        <taxon>Moraxellales</taxon>
        <taxon>Moraxellaceae</taxon>
        <taxon>Moraxella</taxon>
    </lineage>
</organism>
<accession>A0A1N7FSJ9</accession>
<reference evidence="2" key="1">
    <citation type="submission" date="2017-01" db="EMBL/GenBank/DDBJ databases">
        <authorList>
            <person name="Varghese N."/>
            <person name="Submissions S."/>
        </authorList>
    </citation>
    <scope>NUCLEOTIDE SEQUENCE [LARGE SCALE GENOMIC DNA]</scope>
    <source>
        <strain evidence="2">DSM 21768</strain>
    </source>
</reference>
<proteinExistence type="predicted"/>
<dbReference type="Proteomes" id="UP000187495">
    <property type="component" value="Unassembled WGS sequence"/>
</dbReference>
<dbReference type="Pfam" id="PF13665">
    <property type="entry name" value="Tox-PAAR-like"/>
    <property type="match status" value="1"/>
</dbReference>
<gene>
    <name evidence="1" type="ORF">SAMN02745664_11656</name>
</gene>
<sequence>MSREVVARKQQGWLIISNLPDVCKTPIGSSMIPVPYPVIAKLTDSAKVIKSVKANGHSVVVYDKSYAIKTLGDQAGVGKGIKSGTVGGKCYPKTHSKTVKANGKYVIRHNDKFRMNG</sequence>
<dbReference type="RefSeq" id="WP_076555885.1">
    <property type="nucleotide sequence ID" value="NZ_FTNU01000016.1"/>
</dbReference>